<evidence type="ECO:0000313" key="1">
    <source>
        <dbReference type="EMBL" id="GAG94186.1"/>
    </source>
</evidence>
<protein>
    <recommendedName>
        <fullName evidence="2">HEPN domain-containing protein</fullName>
    </recommendedName>
</protein>
<feature type="non-terminal residue" evidence="1">
    <location>
        <position position="1"/>
    </location>
</feature>
<evidence type="ECO:0008006" key="2">
    <source>
        <dbReference type="Google" id="ProtNLM"/>
    </source>
</evidence>
<name>X1DCM7_9ZZZZ</name>
<organism evidence="1">
    <name type="scientific">marine sediment metagenome</name>
    <dbReference type="NCBI Taxonomy" id="412755"/>
    <lineage>
        <taxon>unclassified sequences</taxon>
        <taxon>metagenomes</taxon>
        <taxon>ecological metagenomes</taxon>
    </lineage>
</organism>
<dbReference type="EMBL" id="BART01020942">
    <property type="protein sequence ID" value="GAG94186.1"/>
    <property type="molecule type" value="Genomic_DNA"/>
</dbReference>
<proteinExistence type="predicted"/>
<dbReference type="AlphaFoldDB" id="X1DCM7"/>
<gene>
    <name evidence="1" type="ORF">S01H4_38779</name>
</gene>
<accession>X1DCM7</accession>
<sequence length="144" mass="17276">ALIEAKMYHLALALELIIKGFIISKKPDFSDVSELYYYKWNTSGGHGIKEMINFNFKSLQGNELAKRLEEYLKWAGKYPNPRNKKRRKTYIKEFNNVVPSFKTDDFDNFLLLFNIIEKELLSTWNKNYYKFNEWRDRTIKNDSI</sequence>
<reference evidence="1" key="1">
    <citation type="journal article" date="2014" name="Front. Microbiol.">
        <title>High frequency of phylogenetically diverse reductive dehalogenase-homologous genes in deep subseafloor sedimentary metagenomes.</title>
        <authorList>
            <person name="Kawai M."/>
            <person name="Futagami T."/>
            <person name="Toyoda A."/>
            <person name="Takaki Y."/>
            <person name="Nishi S."/>
            <person name="Hori S."/>
            <person name="Arai W."/>
            <person name="Tsubouchi T."/>
            <person name="Morono Y."/>
            <person name="Uchiyama I."/>
            <person name="Ito T."/>
            <person name="Fujiyama A."/>
            <person name="Inagaki F."/>
            <person name="Takami H."/>
        </authorList>
    </citation>
    <scope>NUCLEOTIDE SEQUENCE</scope>
    <source>
        <strain evidence="1">Expedition CK06-06</strain>
    </source>
</reference>
<comment type="caution">
    <text evidence="1">The sequence shown here is derived from an EMBL/GenBank/DDBJ whole genome shotgun (WGS) entry which is preliminary data.</text>
</comment>